<sequence length="149" mass="17593">MITFDELNTQNHEITELSSVLRFLFSDRAMCDTKTACELFFRYFEKVRLHLDAMDHLYPILLGDPDQQINNVAANFMSGEQEIKKILTSYVKTWSDKKKHELVIGNYGEFMRDTERLFDLVLNRIQDETEHLYPLVRRVHAPPQQRKAA</sequence>
<protein>
    <recommendedName>
        <fullName evidence="2">Hemerythrin-like domain-containing protein</fullName>
    </recommendedName>
</protein>
<accession>A0A450VBR3</accession>
<dbReference type="AlphaFoldDB" id="A0A450VBR3"/>
<name>A0A450VBR3_9GAMM</name>
<organism evidence="1">
    <name type="scientific">Candidatus Kentrum eta</name>
    <dbReference type="NCBI Taxonomy" id="2126337"/>
    <lineage>
        <taxon>Bacteria</taxon>
        <taxon>Pseudomonadati</taxon>
        <taxon>Pseudomonadota</taxon>
        <taxon>Gammaproteobacteria</taxon>
        <taxon>Candidatus Kentrum</taxon>
    </lineage>
</organism>
<gene>
    <name evidence="1" type="ORF">BECKH772B_GA0070898_102672</name>
</gene>
<dbReference type="EMBL" id="CAADFI010000267">
    <property type="protein sequence ID" value="VFK02213.1"/>
    <property type="molecule type" value="Genomic_DNA"/>
</dbReference>
<proteinExistence type="predicted"/>
<evidence type="ECO:0008006" key="2">
    <source>
        <dbReference type="Google" id="ProtNLM"/>
    </source>
</evidence>
<reference evidence="1" key="1">
    <citation type="submission" date="2019-02" db="EMBL/GenBank/DDBJ databases">
        <authorList>
            <person name="Gruber-Vodicka R. H."/>
            <person name="Seah K. B. B."/>
        </authorList>
    </citation>
    <scope>NUCLEOTIDE SEQUENCE</scope>
    <source>
        <strain evidence="1">BECK_SA2B20</strain>
    </source>
</reference>
<evidence type="ECO:0000313" key="1">
    <source>
        <dbReference type="EMBL" id="VFK02213.1"/>
    </source>
</evidence>